<protein>
    <submittedName>
        <fullName evidence="4">Glycosyltransferase family 90 protein</fullName>
    </submittedName>
</protein>
<feature type="transmembrane region" description="Helical" evidence="2">
    <location>
        <begin position="18"/>
        <end position="38"/>
    </location>
</feature>
<evidence type="ECO:0000259" key="3">
    <source>
        <dbReference type="SMART" id="SM00672"/>
    </source>
</evidence>
<keyword evidence="2" id="KW-1133">Transmembrane helix</keyword>
<proteinExistence type="predicted"/>
<sequence length="990" mass="109984">MHPAVSRFADNVAKNRDALFLLAPPLYVVLAAVAAVHTPTQHSLLVTATSWLIVWAPAVLWVGIYSNTTKAQRKAGWLAGALLALSAICDRAACDKHGTWATKPLLLFFTNVFADNELLARRLALPTYTLPDDHAAEKKTATEGSGQIDQFGTLVVLTICASGALGVYTIPTTFMLGLCSAIFGAVGLVAFKSVIAAASSPDEIEASKRKPAPGTVELSASITGITKAQRLAGLRDVALAVAVVCGVASLLMESSLTASSISWEPVYREYNREWRDVHNFRILQRFLWMLPVSAGVNVLTFILLYLMGAGHTTLVTIFSLLGAKTFSASTFSCIFFTLIFDSTALVYLLEKLIHATGEMRRNRGLRIVSVIATAAAVGGLLFGRFKASRIGDIGSDGFLVQPVVTSGPSLGPLPIDMSKGHPATQLIDAAETEFQKTLNRQSKSLGEAVLEYRRRNGIPPPPHFDKWYEFATRNGVVMVDEYDTINEMLLPFWALKPATIRSRIANALGHEDSSLLAVAIRHGAVENYQGGDEWQQQATVGMMKQFVQYLPDMDLGFNLHDEPRVVVPNNLLSSMVAKARDEILPRIAKNAAPQNSFSGRPADMNDGTRFTEVSTTKFNRFAHQQTWTHSRLSCPADSQAQTFEDTAADNLSTYATSGLGFIYNMTAFSDICNSPSLSSTYGFFERPNAFNIIHELTPVFSQSKISSFQDILYPSPWYWIGKVGYDETRDTTWENKTNSLYWRGSTTGGYSRNGGWRRQHRQRVVQRLNAPDTAQILEPISDTSSTKTDVTVTNYTVADVDRRALSDLIDVHFSHIGQCDPGDCDAQQEFFKVTDRVDGQDAWYYKHLLDMDGNAFSGRFYSFLKSRSLTYKMALFREWHAEWLRPWVHYIPLSLRGDEHVDLVRWFSGTKVWDEDGDGKLDRSDADGGKEGGNGRSLGEQQARRIAVRSTEWHDRVLRNVDFEAWFFRLLLEYGRVVDERREEIGFPGP</sequence>
<feature type="transmembrane region" description="Helical" evidence="2">
    <location>
        <begin position="326"/>
        <end position="349"/>
    </location>
</feature>
<dbReference type="InterPro" id="IPR051091">
    <property type="entry name" value="O-Glucosyltr/Glycosyltrsf_90"/>
</dbReference>
<gene>
    <name evidence="4" type="ORF">DDE83_005678</name>
</gene>
<keyword evidence="2" id="KW-0472">Membrane</keyword>
<reference evidence="5" key="1">
    <citation type="submission" date="2018-05" db="EMBL/GenBank/DDBJ databases">
        <title>Draft genome sequence of Stemphylium lycopersici strain CIDEFI 213.</title>
        <authorList>
            <person name="Medina R."/>
            <person name="Franco M.E.E."/>
            <person name="Lucentini C.G."/>
            <person name="Saparrat M.C.N."/>
            <person name="Balatti P.A."/>
        </authorList>
    </citation>
    <scope>NUCLEOTIDE SEQUENCE [LARGE SCALE GENOMIC DNA]</scope>
    <source>
        <strain evidence="5">CIDEFI 213</strain>
    </source>
</reference>
<dbReference type="OrthoDB" id="541052at2759"/>
<evidence type="ECO:0000313" key="4">
    <source>
        <dbReference type="EMBL" id="RAR09135.1"/>
    </source>
</evidence>
<feature type="transmembrane region" description="Helical" evidence="2">
    <location>
        <begin position="365"/>
        <end position="385"/>
    </location>
</feature>
<evidence type="ECO:0000256" key="2">
    <source>
        <dbReference type="SAM" id="Phobius"/>
    </source>
</evidence>
<keyword evidence="5" id="KW-1185">Reference proteome</keyword>
<dbReference type="AlphaFoldDB" id="A0A364N199"/>
<keyword evidence="4" id="KW-0808">Transferase</keyword>
<dbReference type="InterPro" id="IPR006598">
    <property type="entry name" value="CAP10"/>
</dbReference>
<evidence type="ECO:0000256" key="1">
    <source>
        <dbReference type="SAM" id="MobiDB-lite"/>
    </source>
</evidence>
<dbReference type="PANTHER" id="PTHR12203:SF104">
    <property type="entry name" value="PROTEIN CAP1, PUTATIVE (AFU_ORTHOLOGUE AFUA_1G05595)-RELATED"/>
    <property type="match status" value="1"/>
</dbReference>
<feature type="compositionally biased region" description="Basic and acidic residues" evidence="1">
    <location>
        <begin position="918"/>
        <end position="930"/>
    </location>
</feature>
<feature type="transmembrane region" description="Helical" evidence="2">
    <location>
        <begin position="286"/>
        <end position="306"/>
    </location>
</feature>
<evidence type="ECO:0000313" key="5">
    <source>
        <dbReference type="Proteomes" id="UP000249619"/>
    </source>
</evidence>
<dbReference type="Proteomes" id="UP000249619">
    <property type="component" value="Unassembled WGS sequence"/>
</dbReference>
<accession>A0A364N199</accession>
<feature type="region of interest" description="Disordered" evidence="1">
    <location>
        <begin position="918"/>
        <end position="941"/>
    </location>
</feature>
<feature type="transmembrane region" description="Helical" evidence="2">
    <location>
        <begin position="148"/>
        <end position="168"/>
    </location>
</feature>
<dbReference type="GO" id="GO:0016740">
    <property type="term" value="F:transferase activity"/>
    <property type="evidence" value="ECO:0007669"/>
    <property type="project" value="UniProtKB-KW"/>
</dbReference>
<dbReference type="SMART" id="SM00672">
    <property type="entry name" value="CAP10"/>
    <property type="match status" value="1"/>
</dbReference>
<name>A0A364N199_STELY</name>
<keyword evidence="2" id="KW-0812">Transmembrane</keyword>
<feature type="transmembrane region" description="Helical" evidence="2">
    <location>
        <begin position="174"/>
        <end position="199"/>
    </location>
</feature>
<dbReference type="PANTHER" id="PTHR12203">
    <property type="entry name" value="KDEL LYS-ASP-GLU-LEU CONTAINING - RELATED"/>
    <property type="match status" value="1"/>
</dbReference>
<comment type="caution">
    <text evidence="4">The sequence shown here is derived from an EMBL/GenBank/DDBJ whole genome shotgun (WGS) entry which is preliminary data.</text>
</comment>
<organism evidence="4 5">
    <name type="scientific">Stemphylium lycopersici</name>
    <name type="common">Tomato gray leaf spot disease fungus</name>
    <name type="synonym">Thyrospora lycopersici</name>
    <dbReference type="NCBI Taxonomy" id="183478"/>
    <lineage>
        <taxon>Eukaryota</taxon>
        <taxon>Fungi</taxon>
        <taxon>Dikarya</taxon>
        <taxon>Ascomycota</taxon>
        <taxon>Pezizomycotina</taxon>
        <taxon>Dothideomycetes</taxon>
        <taxon>Pleosporomycetidae</taxon>
        <taxon>Pleosporales</taxon>
        <taxon>Pleosporineae</taxon>
        <taxon>Pleosporaceae</taxon>
        <taxon>Stemphylium</taxon>
    </lineage>
</organism>
<feature type="domain" description="Glycosyl transferase CAP10" evidence="3">
    <location>
        <begin position="659"/>
        <end position="925"/>
    </location>
</feature>
<feature type="transmembrane region" description="Helical" evidence="2">
    <location>
        <begin position="44"/>
        <end position="64"/>
    </location>
</feature>
<dbReference type="EMBL" id="QGDH01000079">
    <property type="protein sequence ID" value="RAR09135.1"/>
    <property type="molecule type" value="Genomic_DNA"/>
</dbReference>